<proteinExistence type="predicted"/>
<accession>A0A1E3W066</accession>
<name>A0A1E3W066_9HYPH</name>
<gene>
    <name evidence="2" type="ORF">AUC68_04010</name>
</gene>
<dbReference type="STRING" id="1774968.AUC68_04010"/>
<evidence type="ECO:0000259" key="1">
    <source>
        <dbReference type="Pfam" id="PF06983"/>
    </source>
</evidence>
<dbReference type="PIRSF" id="PIRSF021700">
    <property type="entry name" value="3_dmu_93_MTrfase"/>
    <property type="match status" value="1"/>
</dbReference>
<dbReference type="InterPro" id="IPR009725">
    <property type="entry name" value="3_dmu_93_MTrfase"/>
</dbReference>
<evidence type="ECO:0000313" key="3">
    <source>
        <dbReference type="Proteomes" id="UP000094501"/>
    </source>
</evidence>
<feature type="domain" description="PhnB-like" evidence="1">
    <location>
        <begin position="7"/>
        <end position="124"/>
    </location>
</feature>
<keyword evidence="3" id="KW-1185">Reference proteome</keyword>
<dbReference type="EMBL" id="LPWG01000011">
    <property type="protein sequence ID" value="ODR99187.1"/>
    <property type="molecule type" value="Genomic_DNA"/>
</dbReference>
<dbReference type="RefSeq" id="WP_069437128.1">
    <property type="nucleotide sequence ID" value="NZ_LPWG01000011.1"/>
</dbReference>
<sequence length="165" mass="18519">MPIPSKTITPCLWFDTEAEEAAKFYCSVFDNSHITYTSHYGEEGHEIHGKPAGSVMSVMFELDGQKFTAMNGGPLFKFDEAVSFQVACKDQKEVDYYWEALTAGGEEGPCGWLKDKFGLSWQVVPTVLSDLLTDKDYAASQRVMKAFMQMKKYDIAALHRAFEGT</sequence>
<protein>
    <recommendedName>
        <fullName evidence="1">PhnB-like domain-containing protein</fullName>
    </recommendedName>
</protein>
<comment type="caution">
    <text evidence="2">The sequence shown here is derived from an EMBL/GenBank/DDBJ whole genome shotgun (WGS) entry which is preliminary data.</text>
</comment>
<organism evidence="2 3">
    <name type="scientific">Methyloceanibacter methanicus</name>
    <dbReference type="NCBI Taxonomy" id="1774968"/>
    <lineage>
        <taxon>Bacteria</taxon>
        <taxon>Pseudomonadati</taxon>
        <taxon>Pseudomonadota</taxon>
        <taxon>Alphaproteobacteria</taxon>
        <taxon>Hyphomicrobiales</taxon>
        <taxon>Hyphomicrobiaceae</taxon>
        <taxon>Methyloceanibacter</taxon>
    </lineage>
</organism>
<dbReference type="Pfam" id="PF06983">
    <property type="entry name" value="3-dmu-9_3-mt"/>
    <property type="match status" value="1"/>
</dbReference>
<dbReference type="InterPro" id="IPR028973">
    <property type="entry name" value="PhnB-like"/>
</dbReference>
<dbReference type="Proteomes" id="UP000094501">
    <property type="component" value="Unassembled WGS sequence"/>
</dbReference>
<evidence type="ECO:0000313" key="2">
    <source>
        <dbReference type="EMBL" id="ODR99187.1"/>
    </source>
</evidence>
<dbReference type="PANTHER" id="PTHR33990:SF2">
    <property type="entry name" value="PHNB-LIKE DOMAIN-CONTAINING PROTEIN"/>
    <property type="match status" value="1"/>
</dbReference>
<dbReference type="InterPro" id="IPR029068">
    <property type="entry name" value="Glyas_Bleomycin-R_OHBP_Dase"/>
</dbReference>
<dbReference type="CDD" id="cd06588">
    <property type="entry name" value="PhnB_like"/>
    <property type="match status" value="1"/>
</dbReference>
<dbReference type="Gene3D" id="3.10.180.10">
    <property type="entry name" value="2,3-Dihydroxybiphenyl 1,2-Dioxygenase, domain 1"/>
    <property type="match status" value="1"/>
</dbReference>
<dbReference type="OrthoDB" id="9806473at2"/>
<dbReference type="PANTHER" id="PTHR33990">
    <property type="entry name" value="PROTEIN YJDN-RELATED"/>
    <property type="match status" value="1"/>
</dbReference>
<reference evidence="2 3" key="1">
    <citation type="journal article" date="2016" name="Environ. Microbiol.">
        <title>New Methyloceanibacter diversity from North Sea sediments includes methanotroph containing solely the soluble methane monooxygenase.</title>
        <authorList>
            <person name="Vekeman B."/>
            <person name="Kerckhof F.M."/>
            <person name="Cremers G."/>
            <person name="de Vos P."/>
            <person name="Vandamme P."/>
            <person name="Boon N."/>
            <person name="Op den Camp H.J."/>
            <person name="Heylen K."/>
        </authorList>
    </citation>
    <scope>NUCLEOTIDE SEQUENCE [LARGE SCALE GENOMIC DNA]</scope>
    <source>
        <strain evidence="2 3">R-67174</strain>
    </source>
</reference>
<dbReference type="AlphaFoldDB" id="A0A1E3W066"/>
<dbReference type="SUPFAM" id="SSF54593">
    <property type="entry name" value="Glyoxalase/Bleomycin resistance protein/Dihydroxybiphenyl dioxygenase"/>
    <property type="match status" value="1"/>
</dbReference>